<gene>
    <name evidence="2" type="ORF">EV199_0306</name>
</gene>
<sequence>MALAILKLLDKSPNRIQFYIDTGSSPWWELVIGEAVTKQGGTDFIDGAQSRLPLRGPESNSIKTGKTIQLDPAIFNNERRFIQLLTYKTKNKQGEAFSAVIEVMPKLLSRKPYKTDDLPDIRIPVNFSFMSEAPTIQPQQPFDFEETPLSGPMSFASLMPLITNLLPIATNLLGGLLSKGGGNSSNGAGTAAPAAAPAIDLKSLLTPENIKAVTDLIAELMKQNKTAVAKSLSGTVSSTLLGASAAIAPVLNKLMTKEAIAAIGGNPEKLYAALADAIVKLPDQELMAVKQELTKLRPMEATLKHPPTVYSEAKIAPALLAAIPALMPLAEKAMDPNVINAIGDQPNKLLGTVQNGLLNFNKEQYRHIEAMMPKGVNMDDVIKQMIGNISAYNMITHMQPQAAPAQPVAQSVIVNALCNTIPLVEKTMSQNSIEEITERTTDMAEKISNELLQLQEDLKKKISKMVPEVKIKKTEELPIESLSLSQDPQEFVMQGNRIFGNKAKKILTNGHDQGIQLFRKTLPVAIASEYRRQRNSRSHAAAFSVQDQPTTPSATPDPAAELLLQQIEAAEKERPAIMSVKTGRDYDLEIVGAKTTDVNGTPKVIYVRDKGIVFAIKINGKSPLDKAMAQIQIRDHRNKLVSEKKFPLSDVQPGAIIDRLRFEPQELNGLPANHDLLVHIAFAWKEKSQTKVVRKTHAILISDGYTLGRIGEPVQTGIPLNNVNTHRNFWHKIWESPLSSLRSEVHIVCKYYMHYNPRSVQNAQIETRKQENQKEEEHSERQQTFIKMKTGMDLSAIALNNLLPLVSSYPSLNEQQLKALRHYEFKKLVDTAAQSQLSFRNKDGVTNSLWVYPEVDLIKLTLKKANEINPYGNVLSTVDEEVVFARPTSVHFIGTQNK</sequence>
<keyword evidence="3" id="KW-1185">Reference proteome</keyword>
<dbReference type="EMBL" id="SGXA01000001">
    <property type="protein sequence ID" value="RZS74458.1"/>
    <property type="molecule type" value="Genomic_DNA"/>
</dbReference>
<dbReference type="AlphaFoldDB" id="A0A4Q7N301"/>
<dbReference type="Proteomes" id="UP000293874">
    <property type="component" value="Unassembled WGS sequence"/>
</dbReference>
<name>A0A4Q7N301_9BACT</name>
<evidence type="ECO:0000313" key="3">
    <source>
        <dbReference type="Proteomes" id="UP000293874"/>
    </source>
</evidence>
<evidence type="ECO:0000256" key="1">
    <source>
        <dbReference type="SAM" id="MobiDB-lite"/>
    </source>
</evidence>
<dbReference type="OrthoDB" id="517603at2"/>
<proteinExistence type="predicted"/>
<comment type="caution">
    <text evidence="2">The sequence shown here is derived from an EMBL/GenBank/DDBJ whole genome shotgun (WGS) entry which is preliminary data.</text>
</comment>
<evidence type="ECO:0000313" key="2">
    <source>
        <dbReference type="EMBL" id="RZS74458.1"/>
    </source>
</evidence>
<protein>
    <submittedName>
        <fullName evidence="2">Uncharacterized protein</fullName>
    </submittedName>
</protein>
<accession>A0A4Q7N301</accession>
<dbReference type="RefSeq" id="WP_130538922.1">
    <property type="nucleotide sequence ID" value="NZ_CP042431.1"/>
</dbReference>
<reference evidence="2 3" key="1">
    <citation type="submission" date="2019-02" db="EMBL/GenBank/DDBJ databases">
        <title>Genomic Encyclopedia of Type Strains, Phase IV (KMG-IV): sequencing the most valuable type-strain genomes for metagenomic binning, comparative biology and taxonomic classification.</title>
        <authorList>
            <person name="Goeker M."/>
        </authorList>
    </citation>
    <scope>NUCLEOTIDE SEQUENCE [LARGE SCALE GENOMIC DNA]</scope>
    <source>
        <strain evidence="2 3">DSM 18116</strain>
    </source>
</reference>
<feature type="region of interest" description="Disordered" evidence="1">
    <location>
        <begin position="537"/>
        <end position="557"/>
    </location>
</feature>
<organism evidence="2 3">
    <name type="scientific">Pseudobacter ginsenosidimutans</name>
    <dbReference type="NCBI Taxonomy" id="661488"/>
    <lineage>
        <taxon>Bacteria</taxon>
        <taxon>Pseudomonadati</taxon>
        <taxon>Bacteroidota</taxon>
        <taxon>Chitinophagia</taxon>
        <taxon>Chitinophagales</taxon>
        <taxon>Chitinophagaceae</taxon>
        <taxon>Pseudobacter</taxon>
    </lineage>
</organism>